<reference evidence="3" key="1">
    <citation type="submission" date="2023-08" db="EMBL/GenBank/DDBJ databases">
        <title>Black Yeasts Isolated from many extreme environments.</title>
        <authorList>
            <person name="Coleine C."/>
            <person name="Stajich J.E."/>
            <person name="Selbmann L."/>
        </authorList>
    </citation>
    <scope>NUCLEOTIDE SEQUENCE</scope>
    <source>
        <strain evidence="3">CCFEE 5810</strain>
    </source>
</reference>
<gene>
    <name evidence="3" type="ORF">LTR97_005338</name>
</gene>
<dbReference type="EMBL" id="JAVRQU010000007">
    <property type="protein sequence ID" value="KAK5700821.1"/>
    <property type="molecule type" value="Genomic_DNA"/>
</dbReference>
<feature type="region of interest" description="Disordered" evidence="1">
    <location>
        <begin position="128"/>
        <end position="154"/>
    </location>
</feature>
<evidence type="ECO:0000259" key="2">
    <source>
        <dbReference type="Pfam" id="PF20150"/>
    </source>
</evidence>
<organism evidence="3 4">
    <name type="scientific">Elasticomyces elasticus</name>
    <dbReference type="NCBI Taxonomy" id="574655"/>
    <lineage>
        <taxon>Eukaryota</taxon>
        <taxon>Fungi</taxon>
        <taxon>Dikarya</taxon>
        <taxon>Ascomycota</taxon>
        <taxon>Pezizomycotina</taxon>
        <taxon>Dothideomycetes</taxon>
        <taxon>Dothideomycetidae</taxon>
        <taxon>Mycosphaerellales</taxon>
        <taxon>Teratosphaeriaceae</taxon>
        <taxon>Elasticomyces</taxon>
    </lineage>
</organism>
<name>A0AAN7VT80_9PEZI</name>
<evidence type="ECO:0000313" key="4">
    <source>
        <dbReference type="Proteomes" id="UP001310594"/>
    </source>
</evidence>
<sequence length="364" mass="41313">MPPKTRAKASVKAVVAKDVPSSSSAVTFKPWKTDTKLASGGDLKQVSQWRVDTTSYSQTVEVHHNEQFTLKPLIITDGEYKGRQVLMLMPVKITDYFPFMELPPELRQMVYEIVLLEEKSKEITIDSYKPKGLPRRPVQSGFRSTSRSSPHHGLTWDKSRGKWIGQQPSNMGLLRVSHQLRRETAPVVYGLQTFHCLGMSPMEVFLDTIGDMRKYLKHLPIQEYAYKPGKERSVFSLLHDAKSLRSIAYPHGLLCGDKRAYHYGNRSSVEGLVREAAPMLKALHESREHDVTAVSVLDIIKLGRPRLCYQCERNMDKPNYKCANMSCGYPCSEIEKHHTDFETRLRAGIATEVGITMVVDGEME</sequence>
<proteinExistence type="predicted"/>
<dbReference type="PANTHER" id="PTHR42085">
    <property type="entry name" value="F-BOX DOMAIN-CONTAINING PROTEIN"/>
    <property type="match status" value="1"/>
</dbReference>
<feature type="domain" description="2EXR" evidence="2">
    <location>
        <begin position="98"/>
        <end position="188"/>
    </location>
</feature>
<dbReference type="Proteomes" id="UP001310594">
    <property type="component" value="Unassembled WGS sequence"/>
</dbReference>
<dbReference type="InterPro" id="IPR045518">
    <property type="entry name" value="2EXR"/>
</dbReference>
<comment type="caution">
    <text evidence="3">The sequence shown here is derived from an EMBL/GenBank/DDBJ whole genome shotgun (WGS) entry which is preliminary data.</text>
</comment>
<evidence type="ECO:0000313" key="3">
    <source>
        <dbReference type="EMBL" id="KAK5700821.1"/>
    </source>
</evidence>
<accession>A0AAN7VT80</accession>
<protein>
    <recommendedName>
        <fullName evidence="2">2EXR domain-containing protein</fullName>
    </recommendedName>
</protein>
<dbReference type="InterPro" id="IPR038883">
    <property type="entry name" value="AN11006-like"/>
</dbReference>
<dbReference type="Pfam" id="PF20150">
    <property type="entry name" value="2EXR"/>
    <property type="match status" value="1"/>
</dbReference>
<dbReference type="AlphaFoldDB" id="A0AAN7VT80"/>
<evidence type="ECO:0000256" key="1">
    <source>
        <dbReference type="SAM" id="MobiDB-lite"/>
    </source>
</evidence>
<dbReference type="PANTHER" id="PTHR42085:SF8">
    <property type="entry name" value="F-BOX DOMAIN-CONTAINING PROTEIN"/>
    <property type="match status" value="1"/>
</dbReference>